<accession>A0AAW1CE69</accession>
<gene>
    <name evidence="2" type="ORF">O3M35_013023</name>
</gene>
<evidence type="ECO:0000313" key="2">
    <source>
        <dbReference type="EMBL" id="KAK9496731.1"/>
    </source>
</evidence>
<comment type="caution">
    <text evidence="2">The sequence shown here is derived from an EMBL/GenBank/DDBJ whole genome shotgun (WGS) entry which is preliminary data.</text>
</comment>
<feature type="compositionally biased region" description="Basic and acidic residues" evidence="1">
    <location>
        <begin position="537"/>
        <end position="559"/>
    </location>
</feature>
<proteinExistence type="predicted"/>
<feature type="compositionally biased region" description="Polar residues" evidence="1">
    <location>
        <begin position="127"/>
        <end position="175"/>
    </location>
</feature>
<feature type="compositionally biased region" description="Low complexity" evidence="1">
    <location>
        <begin position="360"/>
        <end position="371"/>
    </location>
</feature>
<keyword evidence="3" id="KW-1185">Reference proteome</keyword>
<feature type="region of interest" description="Disordered" evidence="1">
    <location>
        <begin position="112"/>
        <end position="254"/>
    </location>
</feature>
<evidence type="ECO:0000256" key="1">
    <source>
        <dbReference type="SAM" id="MobiDB-lite"/>
    </source>
</evidence>
<dbReference type="EMBL" id="JAPXFL010000060">
    <property type="protein sequence ID" value="KAK9496731.1"/>
    <property type="molecule type" value="Genomic_DNA"/>
</dbReference>
<evidence type="ECO:0000313" key="3">
    <source>
        <dbReference type="Proteomes" id="UP001461498"/>
    </source>
</evidence>
<feature type="compositionally biased region" description="Polar residues" evidence="1">
    <location>
        <begin position="201"/>
        <end position="220"/>
    </location>
</feature>
<feature type="compositionally biased region" description="Basic residues" evidence="1">
    <location>
        <begin position="418"/>
        <end position="427"/>
    </location>
</feature>
<feature type="compositionally biased region" description="Polar residues" evidence="1">
    <location>
        <begin position="275"/>
        <end position="302"/>
    </location>
</feature>
<feature type="region of interest" description="Disordered" evidence="1">
    <location>
        <begin position="537"/>
        <end position="588"/>
    </location>
</feature>
<dbReference type="Proteomes" id="UP001461498">
    <property type="component" value="Unassembled WGS sequence"/>
</dbReference>
<name>A0AAW1CE69_9HEMI</name>
<feature type="compositionally biased region" description="Polar residues" evidence="1">
    <location>
        <begin position="430"/>
        <end position="443"/>
    </location>
</feature>
<feature type="compositionally biased region" description="Polar residues" evidence="1">
    <location>
        <begin position="385"/>
        <end position="397"/>
    </location>
</feature>
<feature type="compositionally biased region" description="Polar residues" evidence="1">
    <location>
        <begin position="228"/>
        <end position="237"/>
    </location>
</feature>
<organism evidence="2 3">
    <name type="scientific">Rhynocoris fuscipes</name>
    <dbReference type="NCBI Taxonomy" id="488301"/>
    <lineage>
        <taxon>Eukaryota</taxon>
        <taxon>Metazoa</taxon>
        <taxon>Ecdysozoa</taxon>
        <taxon>Arthropoda</taxon>
        <taxon>Hexapoda</taxon>
        <taxon>Insecta</taxon>
        <taxon>Pterygota</taxon>
        <taxon>Neoptera</taxon>
        <taxon>Paraneoptera</taxon>
        <taxon>Hemiptera</taxon>
        <taxon>Heteroptera</taxon>
        <taxon>Panheteroptera</taxon>
        <taxon>Cimicomorpha</taxon>
        <taxon>Reduviidae</taxon>
        <taxon>Harpactorinae</taxon>
        <taxon>Harpactorini</taxon>
        <taxon>Rhynocoris</taxon>
    </lineage>
</organism>
<sequence length="588" mass="66432">MEANLENSSNPSMTLEIKFSNKVDGKDVIMKEYFAFEVKDNQIAVRKIKTPATTKQPGHPCYWDFAKTPERRAREDICVCCIYNSQERRCSDILDIRERKECENKRDFEVRHKVSSAPSSCPEKTLNESNLTRSSLNSNKSTIPEENTSRVSLESNQSTIPEENTTLKNNRSMGPTQETTNQQQVQESTLQPEAPEDSTRLFDSNAMNTNEQSNKVTPRTSRPKSQKTLKQQEQSPQPVTPGEADKAYLFSPDHNFGAQTTDIFLATGTAAEGGNDQSNKTTPISSRPKTMKTSKQQEQSPQPVTPGEADRAYLFSPDHNFGAQTPGMTPLREGAGVSENVETNEQSNKTTPISSRPKTQKTPKQQEQSPQPVTPGEADRAYLFSPNQNFGAQTTGMTPLREGARVSENVENINERRGRTRGKRTRKQQVPQPQTQGEDSGHLLTTDSIFGPQTSDFSKLIERAGESQNDEAQLLHNLIMEIHALHRRNKNKIEEDKGKKEEKELREEDRFLMELEDKRLDELRKYAEELYKKKRLEKYDENNLDSSKKLKTTADKEKSSTANNLATISKNVLLTRPGKSNQEAEPFQ</sequence>
<dbReference type="AlphaFoldDB" id="A0AAW1CE69"/>
<feature type="compositionally biased region" description="Polar residues" evidence="1">
    <location>
        <begin position="560"/>
        <end position="588"/>
    </location>
</feature>
<reference evidence="2 3" key="1">
    <citation type="submission" date="2022-12" db="EMBL/GenBank/DDBJ databases">
        <title>Chromosome-level genome assembly of true bugs.</title>
        <authorList>
            <person name="Ma L."/>
            <person name="Li H."/>
        </authorList>
    </citation>
    <scope>NUCLEOTIDE SEQUENCE [LARGE SCALE GENOMIC DNA]</scope>
    <source>
        <strain evidence="2">Lab_2022b</strain>
    </source>
</reference>
<feature type="compositionally biased region" description="Low complexity" evidence="1">
    <location>
        <begin position="176"/>
        <end position="189"/>
    </location>
</feature>
<feature type="compositionally biased region" description="Polar residues" evidence="1">
    <location>
        <begin position="340"/>
        <end position="356"/>
    </location>
</feature>
<feature type="region of interest" description="Disordered" evidence="1">
    <location>
        <begin position="269"/>
        <end position="443"/>
    </location>
</feature>
<protein>
    <submittedName>
        <fullName evidence="2">Uncharacterized protein</fullName>
    </submittedName>
</protein>